<dbReference type="Proteomes" id="UP000823388">
    <property type="component" value="Chromosome 7K"/>
</dbReference>
<evidence type="ECO:0000313" key="2">
    <source>
        <dbReference type="Proteomes" id="UP000823388"/>
    </source>
</evidence>
<dbReference type="EMBL" id="CM029049">
    <property type="protein sequence ID" value="KAG2575779.1"/>
    <property type="molecule type" value="Genomic_DNA"/>
</dbReference>
<sequence>MLKTTSLERELSLKIEATRKTEFIKRLEGMGLLEWEVFKENGESINNTIMSLVQRLARYKECRLKFGLFFLAYTQNDDYIVRSHLKHMPLKEARRRSRLDP</sequence>
<comment type="caution">
    <text evidence="1">The sequence shown here is derived from an EMBL/GenBank/DDBJ whole genome shotgun (WGS) entry which is preliminary data.</text>
</comment>
<reference evidence="1" key="1">
    <citation type="submission" date="2020-05" db="EMBL/GenBank/DDBJ databases">
        <title>WGS assembly of Panicum virgatum.</title>
        <authorList>
            <person name="Lovell J.T."/>
            <person name="Jenkins J."/>
            <person name="Shu S."/>
            <person name="Juenger T.E."/>
            <person name="Schmutz J."/>
        </authorList>
    </citation>
    <scope>NUCLEOTIDE SEQUENCE</scope>
    <source>
        <strain evidence="1">AP13</strain>
    </source>
</reference>
<name>A0A8T0QRV0_PANVG</name>
<evidence type="ECO:0000313" key="1">
    <source>
        <dbReference type="EMBL" id="KAG2575779.1"/>
    </source>
</evidence>
<protein>
    <submittedName>
        <fullName evidence="1">Uncharacterized protein</fullName>
    </submittedName>
</protein>
<accession>A0A8T0QRV0</accession>
<keyword evidence="2" id="KW-1185">Reference proteome</keyword>
<organism evidence="1 2">
    <name type="scientific">Panicum virgatum</name>
    <name type="common">Blackwell switchgrass</name>
    <dbReference type="NCBI Taxonomy" id="38727"/>
    <lineage>
        <taxon>Eukaryota</taxon>
        <taxon>Viridiplantae</taxon>
        <taxon>Streptophyta</taxon>
        <taxon>Embryophyta</taxon>
        <taxon>Tracheophyta</taxon>
        <taxon>Spermatophyta</taxon>
        <taxon>Magnoliopsida</taxon>
        <taxon>Liliopsida</taxon>
        <taxon>Poales</taxon>
        <taxon>Poaceae</taxon>
        <taxon>PACMAD clade</taxon>
        <taxon>Panicoideae</taxon>
        <taxon>Panicodae</taxon>
        <taxon>Paniceae</taxon>
        <taxon>Panicinae</taxon>
        <taxon>Panicum</taxon>
        <taxon>Panicum sect. Hiantes</taxon>
    </lineage>
</organism>
<proteinExistence type="predicted"/>
<dbReference type="AlphaFoldDB" id="A0A8T0QRV0"/>
<gene>
    <name evidence="1" type="ORF">PVAP13_7KG371601</name>
</gene>